<feature type="domain" description="Tr-type G" evidence="5">
    <location>
        <begin position="19"/>
        <end position="307"/>
    </location>
</feature>
<sequence>MNSTIKLLCQFVRQHSTLEKIRNIGIIAHIDAGKTTTTERMLYYAGKTRRIGNVDHGDTITDFLPQERSRGITIQSAAISFNWRNNGNINLIDTPGHADFSFEVIRALKVLDGCVTIFDAVAGVEAQTEKVWKMSKDIPKICFINKMDREGAGFSRTVKEIILKLHTRVALVNIPFFATTKNDDHKFFQGVVDVINKRLIQWDFDDPDKVIVSEIDPEKNAPLYNQLLKARESLIETLSEFDEDLVEKFLDVPNGDYLELSPDIINSSLRNLSLKGIVTPVLCGASFRNIGVQPLLDAVLEYLPSPIETKFPAINKSNCIMKYDKSKGLIIGNNNSICVSLAFKVITDPIRGLMVFVRVYSGLLRNNYTVYNTTTRQFFKIGKLVRMNADVPEEINMLSTGEIGVLTGSSIEGNVSTGDTIISHCHKRDGAKSLKRSEELTLKVNPIEVPEPVFTVTVEPKSLGNKDSMEKALKRLVIEDPSLRVSVDEETGQTLLSGMGELHLEIAGDKLINTLGAEVELGKVTVSYKETINIDTPVEKYSDDKGYNFSMCVESLKESEDKISHSNSSKEICIPLGNDNNYLIIENNPKYNPEKEWPLQISYESIVNAMMSSAIVALQKGGKISNFPLHSCAIRICDDWEIPVDIEKPAEILTIARNLILKILNNLQIGQYSILQPIMRLDVVVSPSDMGGVLRDLTNDHDAIILSIEDQDSTENTADNLIYNKIATDQYLPDDVTLNLAKTVGSNESSKHIKAEVPLRKMIAYNKKLRSLTQGRGDFHMYFDKMERVTSD</sequence>
<dbReference type="Gene3D" id="3.30.70.240">
    <property type="match status" value="1"/>
</dbReference>
<dbReference type="PANTHER" id="PTHR43261">
    <property type="entry name" value="TRANSLATION ELONGATION FACTOR G-RELATED"/>
    <property type="match status" value="1"/>
</dbReference>
<dbReference type="InterPro" id="IPR041095">
    <property type="entry name" value="EFG_II"/>
</dbReference>
<accession>A0A9P6VYN6</accession>
<dbReference type="PROSITE" id="PS00301">
    <property type="entry name" value="G_TR_1"/>
    <property type="match status" value="1"/>
</dbReference>
<dbReference type="InterPro" id="IPR030851">
    <property type="entry name" value="EFG2"/>
</dbReference>
<evidence type="ECO:0000256" key="3">
    <source>
        <dbReference type="ARBA" id="ARBA00023128"/>
    </source>
</evidence>
<dbReference type="SUPFAM" id="SSF52540">
    <property type="entry name" value="P-loop containing nucleoside triphosphate hydrolases"/>
    <property type="match status" value="1"/>
</dbReference>
<dbReference type="InterPro" id="IPR035647">
    <property type="entry name" value="EFG_III/V"/>
</dbReference>
<dbReference type="AlphaFoldDB" id="A0A9P6VYN6"/>
<dbReference type="InterPro" id="IPR000795">
    <property type="entry name" value="T_Tr_GTP-bd_dom"/>
</dbReference>
<gene>
    <name evidence="6" type="primary">MEF2</name>
    <name evidence="6" type="ORF">C6P45_002394</name>
</gene>
<dbReference type="InterPro" id="IPR005225">
    <property type="entry name" value="Small_GTP-bd"/>
</dbReference>
<evidence type="ECO:0000259" key="5">
    <source>
        <dbReference type="PROSITE" id="PS51722"/>
    </source>
</evidence>
<dbReference type="GO" id="GO:0032790">
    <property type="term" value="P:ribosome disassembly"/>
    <property type="evidence" value="ECO:0007669"/>
    <property type="project" value="InterPro"/>
</dbReference>
<dbReference type="GO" id="GO:0005739">
    <property type="term" value="C:mitochondrion"/>
    <property type="evidence" value="ECO:0007669"/>
    <property type="project" value="InterPro"/>
</dbReference>
<dbReference type="Gene3D" id="3.40.50.300">
    <property type="entry name" value="P-loop containing nucleotide triphosphate hydrolases"/>
    <property type="match status" value="1"/>
</dbReference>
<dbReference type="GO" id="GO:0003924">
    <property type="term" value="F:GTPase activity"/>
    <property type="evidence" value="ECO:0007669"/>
    <property type="project" value="InterPro"/>
</dbReference>
<keyword evidence="4" id="KW-0342">GTP-binding</keyword>
<dbReference type="HAMAP" id="MF_03059">
    <property type="entry name" value="mEF_G_2"/>
    <property type="match status" value="1"/>
</dbReference>
<dbReference type="PROSITE" id="PS51722">
    <property type="entry name" value="G_TR_2"/>
    <property type="match status" value="1"/>
</dbReference>
<keyword evidence="3" id="KW-0496">Mitochondrion</keyword>
<dbReference type="FunFam" id="3.40.50.300:FF:001636">
    <property type="entry name" value="Ribosome-releasing factor 2, mitochondrial"/>
    <property type="match status" value="1"/>
</dbReference>
<dbReference type="Pfam" id="PF22042">
    <property type="entry name" value="EF-G_D2"/>
    <property type="match status" value="1"/>
</dbReference>
<dbReference type="Pfam" id="PF14492">
    <property type="entry name" value="EFG_III"/>
    <property type="match status" value="1"/>
</dbReference>
<evidence type="ECO:0000256" key="1">
    <source>
        <dbReference type="ARBA" id="ARBA00022741"/>
    </source>
</evidence>
<dbReference type="InterPro" id="IPR053905">
    <property type="entry name" value="EF-G-like_DII"/>
</dbReference>
<evidence type="ECO:0000313" key="6">
    <source>
        <dbReference type="EMBL" id="KAG0657690.1"/>
    </source>
</evidence>
<dbReference type="CDD" id="cd16262">
    <property type="entry name" value="EFG_III"/>
    <property type="match status" value="1"/>
</dbReference>
<dbReference type="EMBL" id="PUHR01000231">
    <property type="protein sequence ID" value="KAG0657690.1"/>
    <property type="molecule type" value="Genomic_DNA"/>
</dbReference>
<dbReference type="GO" id="GO:0005525">
    <property type="term" value="F:GTP binding"/>
    <property type="evidence" value="ECO:0007669"/>
    <property type="project" value="UniProtKB-KW"/>
</dbReference>
<dbReference type="InterPro" id="IPR009000">
    <property type="entry name" value="Transl_B-barrel_sf"/>
</dbReference>
<keyword evidence="2" id="KW-0648">Protein biosynthesis</keyword>
<dbReference type="Pfam" id="PF00679">
    <property type="entry name" value="EFG_C"/>
    <property type="match status" value="1"/>
</dbReference>
<evidence type="ECO:0000256" key="4">
    <source>
        <dbReference type="ARBA" id="ARBA00023134"/>
    </source>
</evidence>
<dbReference type="InterPro" id="IPR031157">
    <property type="entry name" value="G_TR_CS"/>
</dbReference>
<dbReference type="InterPro" id="IPR000640">
    <property type="entry name" value="EFG_V-like"/>
</dbReference>
<name>A0A9P6VYN6_MAUEX</name>
<dbReference type="InterPro" id="IPR035649">
    <property type="entry name" value="EFG_V"/>
</dbReference>
<dbReference type="Proteomes" id="UP000750334">
    <property type="component" value="Unassembled WGS sequence"/>
</dbReference>
<organism evidence="6 7">
    <name type="scientific">Maudiozyma exigua</name>
    <name type="common">Yeast</name>
    <name type="synonym">Kazachstania exigua</name>
    <dbReference type="NCBI Taxonomy" id="34358"/>
    <lineage>
        <taxon>Eukaryota</taxon>
        <taxon>Fungi</taxon>
        <taxon>Dikarya</taxon>
        <taxon>Ascomycota</taxon>
        <taxon>Saccharomycotina</taxon>
        <taxon>Saccharomycetes</taxon>
        <taxon>Saccharomycetales</taxon>
        <taxon>Saccharomycetaceae</taxon>
        <taxon>Maudiozyma</taxon>
    </lineage>
</organism>
<dbReference type="SUPFAM" id="SSF54980">
    <property type="entry name" value="EF-G C-terminal domain-like"/>
    <property type="match status" value="2"/>
</dbReference>
<feature type="non-terminal residue" evidence="6">
    <location>
        <position position="792"/>
    </location>
</feature>
<reference evidence="6 7" key="1">
    <citation type="submission" date="2020-11" db="EMBL/GenBank/DDBJ databases">
        <title>Kefir isolates.</title>
        <authorList>
            <person name="Marcisauskas S."/>
            <person name="Kim Y."/>
            <person name="Blasche S."/>
        </authorList>
    </citation>
    <scope>NUCLEOTIDE SEQUENCE [LARGE SCALE GENOMIC DNA]</scope>
    <source>
        <strain evidence="6 7">OG2</strain>
    </source>
</reference>
<dbReference type="Pfam" id="PF00009">
    <property type="entry name" value="GTP_EFTU"/>
    <property type="match status" value="1"/>
</dbReference>
<dbReference type="GO" id="GO:0032543">
    <property type="term" value="P:mitochondrial translation"/>
    <property type="evidence" value="ECO:0007669"/>
    <property type="project" value="TreeGrafter"/>
</dbReference>
<evidence type="ECO:0000313" key="7">
    <source>
        <dbReference type="Proteomes" id="UP000750334"/>
    </source>
</evidence>
<dbReference type="SUPFAM" id="SSF50447">
    <property type="entry name" value="Translation proteins"/>
    <property type="match status" value="1"/>
</dbReference>
<dbReference type="PRINTS" id="PR00315">
    <property type="entry name" value="ELONGATNFCT"/>
</dbReference>
<dbReference type="PANTHER" id="PTHR43261:SF1">
    <property type="entry name" value="RIBOSOME-RELEASING FACTOR 2, MITOCHONDRIAL"/>
    <property type="match status" value="1"/>
</dbReference>
<dbReference type="OrthoDB" id="198619at2759"/>
<dbReference type="CDD" id="cd01886">
    <property type="entry name" value="EF-G"/>
    <property type="match status" value="1"/>
</dbReference>
<dbReference type="InterPro" id="IPR027417">
    <property type="entry name" value="P-loop_NTPase"/>
</dbReference>
<proteinExistence type="inferred from homology"/>
<evidence type="ECO:0000256" key="2">
    <source>
        <dbReference type="ARBA" id="ARBA00022917"/>
    </source>
</evidence>
<keyword evidence="7" id="KW-1185">Reference proteome</keyword>
<protein>
    <submittedName>
        <fullName evidence="6">Ribosome-releasing factor 2, mitochondrial</fullName>
    </submittedName>
</protein>
<dbReference type="FunFam" id="3.30.70.870:FF:000002">
    <property type="entry name" value="Translation elongation factor 2"/>
    <property type="match status" value="1"/>
</dbReference>
<dbReference type="Gene3D" id="2.40.30.10">
    <property type="entry name" value="Translation factors"/>
    <property type="match status" value="1"/>
</dbReference>
<keyword evidence="1" id="KW-0547">Nucleotide-binding</keyword>
<dbReference type="InterPro" id="IPR009022">
    <property type="entry name" value="EFG_III"/>
</dbReference>
<dbReference type="CDD" id="cd03713">
    <property type="entry name" value="EFG_mtEFG_C"/>
    <property type="match status" value="1"/>
</dbReference>
<comment type="caution">
    <text evidence="6">The sequence shown here is derived from an EMBL/GenBank/DDBJ whole genome shotgun (WGS) entry which is preliminary data.</text>
</comment>
<dbReference type="NCBIfam" id="TIGR00231">
    <property type="entry name" value="small_GTP"/>
    <property type="match status" value="1"/>
</dbReference>
<dbReference type="Gene3D" id="3.30.70.870">
    <property type="entry name" value="Elongation Factor G (Translational Gtpase), domain 3"/>
    <property type="match status" value="1"/>
</dbReference>